<dbReference type="CDD" id="cd06121">
    <property type="entry name" value="cupin_YML079wp"/>
    <property type="match status" value="1"/>
</dbReference>
<dbReference type="InterPro" id="IPR039935">
    <property type="entry name" value="YML079W-like"/>
</dbReference>
<evidence type="ECO:0000259" key="2">
    <source>
        <dbReference type="Pfam" id="PF06172"/>
    </source>
</evidence>
<organism evidence="3 4">
    <name type="scientific">Rhodovibrio sodomensis</name>
    <dbReference type="NCBI Taxonomy" id="1088"/>
    <lineage>
        <taxon>Bacteria</taxon>
        <taxon>Pseudomonadati</taxon>
        <taxon>Pseudomonadota</taxon>
        <taxon>Alphaproteobacteria</taxon>
        <taxon>Rhodospirillales</taxon>
        <taxon>Rhodovibrionaceae</taxon>
        <taxon>Rhodovibrio</taxon>
    </lineage>
</organism>
<dbReference type="PANTHER" id="PTHR33387">
    <property type="entry name" value="RMLC-LIKE JELLY ROLL FOLD PROTEIN"/>
    <property type="match status" value="1"/>
</dbReference>
<keyword evidence="4" id="KW-1185">Reference proteome</keyword>
<evidence type="ECO:0000256" key="1">
    <source>
        <dbReference type="SAM" id="MobiDB-lite"/>
    </source>
</evidence>
<name>A0ABS1DDJ6_9PROT</name>
<comment type="caution">
    <text evidence="3">The sequence shown here is derived from an EMBL/GenBank/DDBJ whole genome shotgun (WGS) entry which is preliminary data.</text>
</comment>
<protein>
    <submittedName>
        <fullName evidence="3">Cupin</fullName>
    </submittedName>
</protein>
<feature type="region of interest" description="Disordered" evidence="1">
    <location>
        <begin position="141"/>
        <end position="160"/>
    </location>
</feature>
<dbReference type="Gene3D" id="2.60.120.10">
    <property type="entry name" value="Jelly Rolls"/>
    <property type="match status" value="1"/>
</dbReference>
<feature type="domain" description="DUF985" evidence="2">
    <location>
        <begin position="13"/>
        <end position="142"/>
    </location>
</feature>
<sequence length="160" mass="17205">MNPDRTLDGLSAEQVIDLLGMDKHREGGAFCETFRDHHADREGRPRSTAIYYLLKQGERSHWHAVDASEVWHHYAGAPMTLAVSVDGIAVERITLGRDLANGQRPQGVVPAGAWQSAAPVGGWSLVGCTVAPGFSFDGFDLAPPDWQPGQGPPHKNGLGS</sequence>
<accession>A0ABS1DDJ6</accession>
<dbReference type="InterPro" id="IPR011051">
    <property type="entry name" value="RmlC_Cupin_sf"/>
</dbReference>
<evidence type="ECO:0000313" key="4">
    <source>
        <dbReference type="Proteomes" id="UP001296873"/>
    </source>
</evidence>
<gene>
    <name evidence="3" type="ORF">CKO28_08125</name>
</gene>
<dbReference type="Proteomes" id="UP001296873">
    <property type="component" value="Unassembled WGS sequence"/>
</dbReference>
<proteinExistence type="predicted"/>
<dbReference type="PANTHER" id="PTHR33387:SF3">
    <property type="entry name" value="DUF985 DOMAIN-CONTAINING PROTEIN"/>
    <property type="match status" value="1"/>
</dbReference>
<reference evidence="3 4" key="1">
    <citation type="journal article" date="2020" name="Microorganisms">
        <title>Osmotic Adaptation and Compatible Solute Biosynthesis of Phototrophic Bacteria as Revealed from Genome Analyses.</title>
        <authorList>
            <person name="Imhoff J.F."/>
            <person name="Rahn T."/>
            <person name="Kunzel S."/>
            <person name="Keller A."/>
            <person name="Neulinger S.C."/>
        </authorList>
    </citation>
    <scope>NUCLEOTIDE SEQUENCE [LARGE SCALE GENOMIC DNA]</scope>
    <source>
        <strain evidence="3 4">DSM 9895</strain>
    </source>
</reference>
<dbReference type="SUPFAM" id="SSF51182">
    <property type="entry name" value="RmlC-like cupins"/>
    <property type="match status" value="1"/>
</dbReference>
<dbReference type="EMBL" id="NRRL01000015">
    <property type="protein sequence ID" value="MBK1668001.1"/>
    <property type="molecule type" value="Genomic_DNA"/>
</dbReference>
<dbReference type="InterPro" id="IPR014710">
    <property type="entry name" value="RmlC-like_jellyroll"/>
</dbReference>
<evidence type="ECO:0000313" key="3">
    <source>
        <dbReference type="EMBL" id="MBK1668001.1"/>
    </source>
</evidence>
<dbReference type="InterPro" id="IPR009327">
    <property type="entry name" value="Cupin_DUF985"/>
</dbReference>
<dbReference type="Pfam" id="PF06172">
    <property type="entry name" value="Cupin_5"/>
    <property type="match status" value="1"/>
</dbReference>